<comment type="caution">
    <text evidence="2">The sequence shown here is derived from an EMBL/GenBank/DDBJ whole genome shotgun (WGS) entry which is preliminary data.</text>
</comment>
<evidence type="ECO:0000313" key="3">
    <source>
        <dbReference type="Proteomes" id="UP000230233"/>
    </source>
</evidence>
<gene>
    <name evidence="2" type="primary">Cnig_chr_III.g8387</name>
    <name evidence="2" type="ORF">B9Z55_008387</name>
</gene>
<keyword evidence="3" id="KW-1185">Reference proteome</keyword>
<dbReference type="Proteomes" id="UP000230233">
    <property type="component" value="Chromosome III"/>
</dbReference>
<dbReference type="AlphaFoldDB" id="A0A2G5UMK2"/>
<reference evidence="3" key="1">
    <citation type="submission" date="2017-10" db="EMBL/GenBank/DDBJ databases">
        <title>Rapid genome shrinkage in a self-fertile nematode reveals novel sperm competition proteins.</title>
        <authorList>
            <person name="Yin D."/>
            <person name="Schwarz E.M."/>
            <person name="Thomas C.G."/>
            <person name="Felde R.L."/>
            <person name="Korf I.F."/>
            <person name="Cutter A.D."/>
            <person name="Schartner C.M."/>
            <person name="Ralston E.J."/>
            <person name="Meyer B.J."/>
            <person name="Haag E.S."/>
        </authorList>
    </citation>
    <scope>NUCLEOTIDE SEQUENCE [LARGE SCALE GENOMIC DNA]</scope>
    <source>
        <strain evidence="3">JU1422</strain>
    </source>
</reference>
<organism evidence="2 3">
    <name type="scientific">Caenorhabditis nigoni</name>
    <dbReference type="NCBI Taxonomy" id="1611254"/>
    <lineage>
        <taxon>Eukaryota</taxon>
        <taxon>Metazoa</taxon>
        <taxon>Ecdysozoa</taxon>
        <taxon>Nematoda</taxon>
        <taxon>Chromadorea</taxon>
        <taxon>Rhabditida</taxon>
        <taxon>Rhabditina</taxon>
        <taxon>Rhabditomorpha</taxon>
        <taxon>Rhabditoidea</taxon>
        <taxon>Rhabditidae</taxon>
        <taxon>Peloderinae</taxon>
        <taxon>Caenorhabditis</taxon>
    </lineage>
</organism>
<proteinExistence type="predicted"/>
<dbReference type="EMBL" id="PDUG01000003">
    <property type="protein sequence ID" value="PIC40749.1"/>
    <property type="molecule type" value="Genomic_DNA"/>
</dbReference>
<evidence type="ECO:0000313" key="2">
    <source>
        <dbReference type="EMBL" id="PIC40749.1"/>
    </source>
</evidence>
<protein>
    <submittedName>
        <fullName evidence="2">Uncharacterized protein</fullName>
    </submittedName>
</protein>
<name>A0A2G5UMK2_9PELO</name>
<feature type="region of interest" description="Disordered" evidence="1">
    <location>
        <begin position="60"/>
        <end position="85"/>
    </location>
</feature>
<evidence type="ECO:0000256" key="1">
    <source>
        <dbReference type="SAM" id="MobiDB-lite"/>
    </source>
</evidence>
<sequence>MEITGVRLSLIGKAVYGVILANFIIPESISIQGPGGEDRDLDVDGEWRIVKKLFRPCHPLPAQSSKDQGTTHFHPQGLGPPLLRG</sequence>
<feature type="compositionally biased region" description="Polar residues" evidence="1">
    <location>
        <begin position="62"/>
        <end position="73"/>
    </location>
</feature>
<accession>A0A2G5UMK2</accession>